<evidence type="ECO:0000313" key="3">
    <source>
        <dbReference type="Proteomes" id="UP001558632"/>
    </source>
</evidence>
<keyword evidence="1" id="KW-0472">Membrane</keyword>
<evidence type="ECO:0000256" key="1">
    <source>
        <dbReference type="SAM" id="Phobius"/>
    </source>
</evidence>
<proteinExistence type="predicted"/>
<name>A0ABR3KHI9_TRISP</name>
<evidence type="ECO:0000313" key="2">
    <source>
        <dbReference type="EMBL" id="KAL1236026.1"/>
    </source>
</evidence>
<organism evidence="2 3">
    <name type="scientific">Trichinella spiralis</name>
    <name type="common">Trichina worm</name>
    <dbReference type="NCBI Taxonomy" id="6334"/>
    <lineage>
        <taxon>Eukaryota</taxon>
        <taxon>Metazoa</taxon>
        <taxon>Ecdysozoa</taxon>
        <taxon>Nematoda</taxon>
        <taxon>Enoplea</taxon>
        <taxon>Dorylaimia</taxon>
        <taxon>Trichinellida</taxon>
        <taxon>Trichinellidae</taxon>
        <taxon>Trichinella</taxon>
    </lineage>
</organism>
<protein>
    <submittedName>
        <fullName evidence="2">Neuropeptide-like peptide</fullName>
    </submittedName>
</protein>
<comment type="caution">
    <text evidence="2">The sequence shown here is derived from an EMBL/GenBank/DDBJ whole genome shotgun (WGS) entry which is preliminary data.</text>
</comment>
<keyword evidence="1" id="KW-0812">Transmembrane</keyword>
<gene>
    <name evidence="2" type="ORF">TSPI_00483</name>
</gene>
<dbReference type="EMBL" id="JBEUSY010000374">
    <property type="protein sequence ID" value="KAL1236026.1"/>
    <property type="molecule type" value="Genomic_DNA"/>
</dbReference>
<keyword evidence="1" id="KW-1133">Transmembrane helix</keyword>
<feature type="transmembrane region" description="Helical" evidence="1">
    <location>
        <begin position="57"/>
        <end position="84"/>
    </location>
</feature>
<accession>A0ABR3KHI9</accession>
<dbReference type="Pfam" id="PF21525">
    <property type="entry name" value="Nlp36"/>
    <property type="match status" value="1"/>
</dbReference>
<dbReference type="Proteomes" id="UP001558632">
    <property type="component" value="Unassembled WGS sequence"/>
</dbReference>
<keyword evidence="3" id="KW-1185">Reference proteome</keyword>
<sequence length="126" mass="14087">MEKLVGKVENGSKSVSAIDLVMLCICCSAFDKNGICKKPLFTLLVLLAGKKLSMFDYLAPLVAFVAFFGIVFIMLFTCILWLCVSDVERKDAMKKWDHCKVPAICKHIAKENFRPKNRSTVTSPAH</sequence>
<reference evidence="2 3" key="1">
    <citation type="submission" date="2024-07" db="EMBL/GenBank/DDBJ databases">
        <title>Enhanced genomic and transcriptomic resources for Trichinella pseudospiralis and T. spiralis underpin the discovery of pronounced molecular differences between stages and species.</title>
        <authorList>
            <person name="Pasi K.K."/>
            <person name="La Rosa G."/>
            <person name="Gomez-Morales M.A."/>
            <person name="Tosini F."/>
            <person name="Sumanam S."/>
            <person name="Young N.D."/>
            <person name="Chang B.C."/>
            <person name="Robin G.B."/>
        </authorList>
    </citation>
    <scope>NUCLEOTIDE SEQUENCE [LARGE SCALE GENOMIC DNA]</scope>
    <source>
        <strain evidence="2">ISS534</strain>
    </source>
</reference>